<comment type="caution">
    <text evidence="12">The sequence shown here is derived from an EMBL/GenBank/DDBJ whole genome shotgun (WGS) entry which is preliminary data.</text>
</comment>
<keyword evidence="8" id="KW-0961">Cell wall biogenesis/degradation</keyword>
<dbReference type="Pfam" id="PF03935">
    <property type="entry name" value="SKN1_KRE6_Sbg1"/>
    <property type="match status" value="1"/>
</dbReference>
<evidence type="ECO:0000313" key="13">
    <source>
        <dbReference type="Proteomes" id="UP000756921"/>
    </source>
</evidence>
<sequence length="679" mass="75184">MASPLSPRDNPHIRLNSGTSDILDEPSAQRPSTARQSSARSLTQPVRPGTAPGSASPGLRSPSVPSLYKNETVAASAEHLLPPKKSRTRPFRDESPAPPVSRRTSWDSDSVASRDSRYSPFASPFDDSRAPSRTGSEEDLNTQTVSEKFNITPSAGLLLFPEDVEKDDWLHNPDPNEKNERDCDVFTKRGIVNVGALVILTLGLLVLFIGYPILYVLLNAAQQCELTLSRTFVHNITGSDKTPCTNNPLCIPGKESEPLLQNIRKSLIDKDTPESAKQRKSVNGKTQKLVFSDEFNEEGRTFYDGDDPYFQAVDIWYGATQDLEWYEPDAVSTGNGTLNLEFANFANHGLNYRSGMVQSWNKLCYKGGHLEASISLAGSGEVSGFWPGFWTMGNLARPGYLGTTEGLWPYSYHDECDVGITPNQSSYDGLSYLPGMRLPACTCVGEDHPNPGKSRSAPEIDALEGSVIFLGPGQTNPIGSVSQSLQIAPFDIWYQPNYDFVEVYDQHITEMNAYKGGPFQEAFSGLSNLNNDWYNGKSYQKYAFEYTTGDDGFITWYVGDSPTWSMQAASIGPNGNIGQRKIPEEPMSIIANLGMSNSFAAINLEALAKFFPATMRIDYIRIYQDPDDDTQVLTCDPKDYPTTEYIRKHPEPYANPNLTDWTGTKYDWPKNSFMNGCES</sequence>
<dbReference type="SUPFAM" id="SSF49899">
    <property type="entry name" value="Concanavalin A-like lectins/glucanases"/>
    <property type="match status" value="1"/>
</dbReference>
<dbReference type="InterPro" id="IPR013320">
    <property type="entry name" value="ConA-like_dom_sf"/>
</dbReference>
<evidence type="ECO:0000256" key="4">
    <source>
        <dbReference type="ARBA" id="ARBA00022968"/>
    </source>
</evidence>
<dbReference type="PANTHER" id="PTHR31361:SF1">
    <property type="entry name" value="BETA-GLUCAN SYNTHESIS-ASSOCIATED PROTEIN KRE6-RELATED"/>
    <property type="match status" value="1"/>
</dbReference>
<dbReference type="GO" id="GO:0015926">
    <property type="term" value="F:glucosidase activity"/>
    <property type="evidence" value="ECO:0007669"/>
    <property type="project" value="TreeGrafter"/>
</dbReference>
<accession>A0A9P6GNK6</accession>
<proteinExistence type="inferred from homology"/>
<dbReference type="Gene3D" id="2.60.120.200">
    <property type="match status" value="1"/>
</dbReference>
<feature type="transmembrane region" description="Helical" evidence="10">
    <location>
        <begin position="191"/>
        <end position="218"/>
    </location>
</feature>
<evidence type="ECO:0000256" key="7">
    <source>
        <dbReference type="ARBA" id="ARBA00023180"/>
    </source>
</evidence>
<keyword evidence="7" id="KW-0325">Glycoprotein</keyword>
<name>A0A9P6GNK6_9PLEO</name>
<dbReference type="Proteomes" id="UP000756921">
    <property type="component" value="Unassembled WGS sequence"/>
</dbReference>
<reference evidence="12" key="1">
    <citation type="journal article" date="2020" name="Mol. Plant Microbe Interact.">
        <title>Genome Sequence of the Biocontrol Agent Coniothyrium minitans strain Conio (IMI 134523).</title>
        <authorList>
            <person name="Patel D."/>
            <person name="Shittu T.A."/>
            <person name="Baroncelli R."/>
            <person name="Muthumeenakshi S."/>
            <person name="Osborne T.H."/>
            <person name="Janganan T.K."/>
            <person name="Sreenivasaprasad S."/>
        </authorList>
    </citation>
    <scope>NUCLEOTIDE SEQUENCE</scope>
    <source>
        <strain evidence="12">Conio</strain>
    </source>
</reference>
<dbReference type="PROSITE" id="PS51762">
    <property type="entry name" value="GH16_2"/>
    <property type="match status" value="1"/>
</dbReference>
<dbReference type="GO" id="GO:0005789">
    <property type="term" value="C:endoplasmic reticulum membrane"/>
    <property type="evidence" value="ECO:0007669"/>
    <property type="project" value="TreeGrafter"/>
</dbReference>
<keyword evidence="13" id="KW-1185">Reference proteome</keyword>
<dbReference type="PANTHER" id="PTHR31361">
    <property type="entry name" value="BETA-GLUCAN SYNTHESIS-ASSOCIATED PROTEIN KRE6-RELATED"/>
    <property type="match status" value="1"/>
</dbReference>
<evidence type="ECO:0000256" key="1">
    <source>
        <dbReference type="ARBA" id="ARBA00004606"/>
    </source>
</evidence>
<dbReference type="EMBL" id="WJXW01000003">
    <property type="protein sequence ID" value="KAF9738255.1"/>
    <property type="molecule type" value="Genomic_DNA"/>
</dbReference>
<protein>
    <recommendedName>
        <fullName evidence="11">GH16 domain-containing protein</fullName>
    </recommendedName>
</protein>
<dbReference type="CDD" id="cd02180">
    <property type="entry name" value="GH16_fungal_KRE6_glucanase"/>
    <property type="match status" value="1"/>
</dbReference>
<keyword evidence="3 10" id="KW-0812">Transmembrane</keyword>
<feature type="region of interest" description="Disordered" evidence="9">
    <location>
        <begin position="1"/>
        <end position="141"/>
    </location>
</feature>
<feature type="domain" description="GH16" evidence="11">
    <location>
        <begin position="267"/>
        <end position="628"/>
    </location>
</feature>
<dbReference type="OrthoDB" id="412647at2759"/>
<keyword evidence="5 10" id="KW-1133">Transmembrane helix</keyword>
<dbReference type="InterPro" id="IPR000757">
    <property type="entry name" value="Beta-glucanase-like"/>
</dbReference>
<dbReference type="InterPro" id="IPR005629">
    <property type="entry name" value="Skn1/Kre6/Sbg1"/>
</dbReference>
<comment type="similarity">
    <text evidence="2">Belongs to the SKN1/KRE6 family.</text>
</comment>
<evidence type="ECO:0000256" key="5">
    <source>
        <dbReference type="ARBA" id="ARBA00022989"/>
    </source>
</evidence>
<evidence type="ECO:0000313" key="12">
    <source>
        <dbReference type="EMBL" id="KAF9738255.1"/>
    </source>
</evidence>
<dbReference type="GO" id="GO:0006078">
    <property type="term" value="P:(1-&gt;6)-beta-D-glucan biosynthetic process"/>
    <property type="evidence" value="ECO:0007669"/>
    <property type="project" value="TreeGrafter"/>
</dbReference>
<dbReference type="GO" id="GO:0031505">
    <property type="term" value="P:fungal-type cell wall organization"/>
    <property type="evidence" value="ECO:0007669"/>
    <property type="project" value="TreeGrafter"/>
</dbReference>
<gene>
    <name evidence="12" type="ORF">PMIN01_03538</name>
</gene>
<organism evidence="12 13">
    <name type="scientific">Paraphaeosphaeria minitans</name>
    <dbReference type="NCBI Taxonomy" id="565426"/>
    <lineage>
        <taxon>Eukaryota</taxon>
        <taxon>Fungi</taxon>
        <taxon>Dikarya</taxon>
        <taxon>Ascomycota</taxon>
        <taxon>Pezizomycotina</taxon>
        <taxon>Dothideomycetes</taxon>
        <taxon>Pleosporomycetidae</taxon>
        <taxon>Pleosporales</taxon>
        <taxon>Massarineae</taxon>
        <taxon>Didymosphaeriaceae</taxon>
        <taxon>Paraphaeosphaeria</taxon>
    </lineage>
</organism>
<evidence type="ECO:0000259" key="11">
    <source>
        <dbReference type="PROSITE" id="PS51762"/>
    </source>
</evidence>
<evidence type="ECO:0000256" key="9">
    <source>
        <dbReference type="SAM" id="MobiDB-lite"/>
    </source>
</evidence>
<evidence type="ECO:0000256" key="3">
    <source>
        <dbReference type="ARBA" id="ARBA00022692"/>
    </source>
</evidence>
<feature type="compositionally biased region" description="Polar residues" evidence="9">
    <location>
        <begin position="29"/>
        <end position="44"/>
    </location>
</feature>
<comment type="subcellular location">
    <subcellularLocation>
        <location evidence="1">Membrane</location>
        <topology evidence="1">Single-pass type II membrane protein</topology>
    </subcellularLocation>
</comment>
<evidence type="ECO:0000256" key="6">
    <source>
        <dbReference type="ARBA" id="ARBA00023136"/>
    </source>
</evidence>
<dbReference type="AlphaFoldDB" id="A0A9P6GNK6"/>
<evidence type="ECO:0000256" key="10">
    <source>
        <dbReference type="SAM" id="Phobius"/>
    </source>
</evidence>
<evidence type="ECO:0000256" key="8">
    <source>
        <dbReference type="ARBA" id="ARBA00023316"/>
    </source>
</evidence>
<dbReference type="GO" id="GO:0005886">
    <property type="term" value="C:plasma membrane"/>
    <property type="evidence" value="ECO:0007669"/>
    <property type="project" value="TreeGrafter"/>
</dbReference>
<evidence type="ECO:0000256" key="2">
    <source>
        <dbReference type="ARBA" id="ARBA00010962"/>
    </source>
</evidence>
<keyword evidence="4" id="KW-0735">Signal-anchor</keyword>
<keyword evidence="6 10" id="KW-0472">Membrane</keyword>